<feature type="compositionally biased region" description="Basic and acidic residues" evidence="3">
    <location>
        <begin position="368"/>
        <end position="379"/>
    </location>
</feature>
<proteinExistence type="predicted"/>
<accession>A0A2H3JGJ6</accession>
<name>A0A2H3JGJ6_WOLCO</name>
<dbReference type="Pfam" id="PF00439">
    <property type="entry name" value="Bromodomain"/>
    <property type="match status" value="1"/>
</dbReference>
<feature type="compositionally biased region" description="Basic and acidic residues" evidence="3">
    <location>
        <begin position="173"/>
        <end position="184"/>
    </location>
</feature>
<evidence type="ECO:0000256" key="3">
    <source>
        <dbReference type="SAM" id="MobiDB-lite"/>
    </source>
</evidence>
<dbReference type="AlphaFoldDB" id="A0A2H3JGJ6"/>
<organism evidence="5 6">
    <name type="scientific">Wolfiporia cocos (strain MD-104)</name>
    <name type="common">Brown rot fungus</name>
    <dbReference type="NCBI Taxonomy" id="742152"/>
    <lineage>
        <taxon>Eukaryota</taxon>
        <taxon>Fungi</taxon>
        <taxon>Dikarya</taxon>
        <taxon>Basidiomycota</taxon>
        <taxon>Agaricomycotina</taxon>
        <taxon>Agaricomycetes</taxon>
        <taxon>Polyporales</taxon>
        <taxon>Phaeolaceae</taxon>
        <taxon>Wolfiporia</taxon>
    </lineage>
</organism>
<dbReference type="SUPFAM" id="SSF47370">
    <property type="entry name" value="Bromodomain"/>
    <property type="match status" value="1"/>
</dbReference>
<feature type="compositionally biased region" description="Acidic residues" evidence="3">
    <location>
        <begin position="278"/>
        <end position="293"/>
    </location>
</feature>
<gene>
    <name evidence="5" type="ORF">WOLCODRAFT_16834</name>
</gene>
<feature type="compositionally biased region" description="Polar residues" evidence="3">
    <location>
        <begin position="147"/>
        <end position="156"/>
    </location>
</feature>
<dbReference type="PANTHER" id="PTHR15398:SF4">
    <property type="entry name" value="BROMODOMAIN-CONTAINING PROTEIN 8 ISOFORM X1"/>
    <property type="match status" value="1"/>
</dbReference>
<dbReference type="CDD" id="cd04369">
    <property type="entry name" value="Bromodomain"/>
    <property type="match status" value="1"/>
</dbReference>
<dbReference type="InterPro" id="IPR001487">
    <property type="entry name" value="Bromodomain"/>
</dbReference>
<sequence>MPSNARARRAPSSPESLTLNNVERLLFAQAVYEYGAESWQEVSRVLSKHPMVSRSKGFFTPQTCPVIYAQLMEEAGLECPENSALPKAPEHLNLARRHYQARMLELRELIAAEEAKFKTIVNEIDEIRSGLWDHKIREKLGMLPQPSAASPPTEQPSVEEPQHSPPPVDADNADIKMETRHETPQPEEYASQGLARASSVPQASEEHINVEEERIEEERVEEEIPIPMVVEDLVESRDDVEAAMEEQQPADARTEEVPPPATEETDVRAGDVEISPTVEDEVGGQEQDLTEDVDIPHVEEQHSPRTPSPEQISVPSSPEKPLMELAQEAELYNAAPPDESSDQVQAVETSRSEGKRKASEVESPPPESQRERKRQREDTETLAEEEDAQLAVVPAMPSPRPATQSRRAGRPPGTDTPAVSKRFQNMITMLHSQISQHRNGNIFHNPIRKIEAPDYHDIVKRPMDLKTVKARIKDGLISNSLEFQRDVYLMFANAMMYNRPGSEIYNMAEEMMLASEIHINTFRQTEGFHRL</sequence>
<feature type="compositionally biased region" description="Basic and acidic residues" evidence="3">
    <location>
        <begin position="294"/>
        <end position="303"/>
    </location>
</feature>
<feature type="region of interest" description="Disordered" evidence="3">
    <location>
        <begin position="143"/>
        <end position="418"/>
    </location>
</feature>
<protein>
    <recommendedName>
        <fullName evidence="4">Bromo domain-containing protein</fullName>
    </recommendedName>
</protein>
<dbReference type="OrthoDB" id="1742084at2759"/>
<evidence type="ECO:0000256" key="1">
    <source>
        <dbReference type="ARBA" id="ARBA00023117"/>
    </source>
</evidence>
<dbReference type="InterPro" id="IPR036427">
    <property type="entry name" value="Bromodomain-like_sf"/>
</dbReference>
<reference evidence="5 6" key="1">
    <citation type="journal article" date="2012" name="Science">
        <title>The Paleozoic origin of enzymatic lignin decomposition reconstructed from 31 fungal genomes.</title>
        <authorList>
            <person name="Floudas D."/>
            <person name="Binder M."/>
            <person name="Riley R."/>
            <person name="Barry K."/>
            <person name="Blanchette R.A."/>
            <person name="Henrissat B."/>
            <person name="Martinez A.T."/>
            <person name="Otillar R."/>
            <person name="Spatafora J.W."/>
            <person name="Yadav J.S."/>
            <person name="Aerts A."/>
            <person name="Benoit I."/>
            <person name="Boyd A."/>
            <person name="Carlson A."/>
            <person name="Copeland A."/>
            <person name="Coutinho P.M."/>
            <person name="de Vries R.P."/>
            <person name="Ferreira P."/>
            <person name="Findley K."/>
            <person name="Foster B."/>
            <person name="Gaskell J."/>
            <person name="Glotzer D."/>
            <person name="Gorecki P."/>
            <person name="Heitman J."/>
            <person name="Hesse C."/>
            <person name="Hori C."/>
            <person name="Igarashi K."/>
            <person name="Jurgens J.A."/>
            <person name="Kallen N."/>
            <person name="Kersten P."/>
            <person name="Kohler A."/>
            <person name="Kuees U."/>
            <person name="Kumar T.K.A."/>
            <person name="Kuo A."/>
            <person name="LaButti K."/>
            <person name="Larrondo L.F."/>
            <person name="Lindquist E."/>
            <person name="Ling A."/>
            <person name="Lombard V."/>
            <person name="Lucas S."/>
            <person name="Lundell T."/>
            <person name="Martin R."/>
            <person name="McLaughlin D.J."/>
            <person name="Morgenstern I."/>
            <person name="Morin E."/>
            <person name="Murat C."/>
            <person name="Nagy L.G."/>
            <person name="Nolan M."/>
            <person name="Ohm R.A."/>
            <person name="Patyshakuliyeva A."/>
            <person name="Rokas A."/>
            <person name="Ruiz-Duenas F.J."/>
            <person name="Sabat G."/>
            <person name="Salamov A."/>
            <person name="Samejima M."/>
            <person name="Schmutz J."/>
            <person name="Slot J.C."/>
            <person name="St John F."/>
            <person name="Stenlid J."/>
            <person name="Sun H."/>
            <person name="Sun S."/>
            <person name="Syed K."/>
            <person name="Tsang A."/>
            <person name="Wiebenga A."/>
            <person name="Young D."/>
            <person name="Pisabarro A."/>
            <person name="Eastwood D.C."/>
            <person name="Martin F."/>
            <person name="Cullen D."/>
            <person name="Grigoriev I.V."/>
            <person name="Hibbett D.S."/>
        </authorList>
    </citation>
    <scope>NUCLEOTIDE SEQUENCE [LARGE SCALE GENOMIC DNA]</scope>
    <source>
        <strain evidence="5 6">MD-104</strain>
    </source>
</reference>
<dbReference type="PANTHER" id="PTHR15398">
    <property type="entry name" value="BROMODOMAIN-CONTAINING PROTEIN 8"/>
    <property type="match status" value="1"/>
</dbReference>
<feature type="domain" description="Bromo" evidence="4">
    <location>
        <begin position="435"/>
        <end position="505"/>
    </location>
</feature>
<dbReference type="Proteomes" id="UP000218811">
    <property type="component" value="Unassembled WGS sequence"/>
</dbReference>
<keyword evidence="6" id="KW-1185">Reference proteome</keyword>
<dbReference type="Gene3D" id="1.20.920.10">
    <property type="entry name" value="Bromodomain-like"/>
    <property type="match status" value="1"/>
</dbReference>
<keyword evidence="1 2" id="KW-0103">Bromodomain</keyword>
<dbReference type="OMA" id="YNMAEEM"/>
<dbReference type="SMART" id="SM00297">
    <property type="entry name" value="BROMO"/>
    <property type="match status" value="1"/>
</dbReference>
<evidence type="ECO:0000259" key="4">
    <source>
        <dbReference type="PROSITE" id="PS50014"/>
    </source>
</evidence>
<feature type="compositionally biased region" description="Polar residues" evidence="3">
    <location>
        <begin position="304"/>
        <end position="316"/>
    </location>
</feature>
<feature type="compositionally biased region" description="Acidic residues" evidence="3">
    <location>
        <begin position="213"/>
        <end position="224"/>
    </location>
</feature>
<evidence type="ECO:0000256" key="2">
    <source>
        <dbReference type="PROSITE-ProRule" id="PRU00035"/>
    </source>
</evidence>
<dbReference type="GO" id="GO:0035267">
    <property type="term" value="C:NuA4 histone acetyltransferase complex"/>
    <property type="evidence" value="ECO:0007669"/>
    <property type="project" value="TreeGrafter"/>
</dbReference>
<evidence type="ECO:0000313" key="5">
    <source>
        <dbReference type="EMBL" id="PCH41021.1"/>
    </source>
</evidence>
<dbReference type="GO" id="GO:0006325">
    <property type="term" value="P:chromatin organization"/>
    <property type="evidence" value="ECO:0007669"/>
    <property type="project" value="UniProtKB-ARBA"/>
</dbReference>
<evidence type="ECO:0000313" key="6">
    <source>
        <dbReference type="Proteomes" id="UP000218811"/>
    </source>
</evidence>
<feature type="compositionally biased region" description="Basic and acidic residues" evidence="3">
    <location>
        <begin position="350"/>
        <end position="360"/>
    </location>
</feature>
<dbReference type="STRING" id="742152.A0A2H3JGJ6"/>
<dbReference type="PROSITE" id="PS50014">
    <property type="entry name" value="BROMODOMAIN_2"/>
    <property type="match status" value="1"/>
</dbReference>
<dbReference type="PRINTS" id="PR00503">
    <property type="entry name" value="BROMODOMAIN"/>
</dbReference>
<dbReference type="EMBL" id="KB468113">
    <property type="protein sequence ID" value="PCH41021.1"/>
    <property type="molecule type" value="Genomic_DNA"/>
</dbReference>